<gene>
    <name evidence="2" type="ORF">QCA50_009001</name>
</gene>
<feature type="region of interest" description="Disordered" evidence="1">
    <location>
        <begin position="375"/>
        <end position="404"/>
    </location>
</feature>
<feature type="compositionally biased region" description="Polar residues" evidence="1">
    <location>
        <begin position="394"/>
        <end position="404"/>
    </location>
</feature>
<dbReference type="Proteomes" id="UP001385951">
    <property type="component" value="Unassembled WGS sequence"/>
</dbReference>
<feature type="region of interest" description="Disordered" evidence="1">
    <location>
        <begin position="458"/>
        <end position="559"/>
    </location>
</feature>
<feature type="region of interest" description="Disordered" evidence="1">
    <location>
        <begin position="1"/>
        <end position="83"/>
    </location>
</feature>
<feature type="compositionally biased region" description="Polar residues" evidence="1">
    <location>
        <begin position="1"/>
        <end position="12"/>
    </location>
</feature>
<evidence type="ECO:0000313" key="3">
    <source>
        <dbReference type="Proteomes" id="UP001385951"/>
    </source>
</evidence>
<keyword evidence="3" id="KW-1185">Reference proteome</keyword>
<proteinExistence type="predicted"/>
<evidence type="ECO:0000313" key="2">
    <source>
        <dbReference type="EMBL" id="KAK7687782.1"/>
    </source>
</evidence>
<name>A0AAW0G8B3_9APHY</name>
<reference evidence="2 3" key="1">
    <citation type="submission" date="2022-09" db="EMBL/GenBank/DDBJ databases">
        <authorList>
            <person name="Palmer J.M."/>
        </authorList>
    </citation>
    <scope>NUCLEOTIDE SEQUENCE [LARGE SCALE GENOMIC DNA]</scope>
    <source>
        <strain evidence="2 3">DSM 7382</strain>
    </source>
</reference>
<dbReference type="AlphaFoldDB" id="A0AAW0G8B3"/>
<feature type="region of interest" description="Disordered" evidence="1">
    <location>
        <begin position="294"/>
        <end position="330"/>
    </location>
</feature>
<feature type="compositionally biased region" description="Polar residues" evidence="1">
    <location>
        <begin position="155"/>
        <end position="175"/>
    </location>
</feature>
<dbReference type="EMBL" id="JASBNA010000012">
    <property type="protein sequence ID" value="KAK7687782.1"/>
    <property type="molecule type" value="Genomic_DNA"/>
</dbReference>
<feature type="compositionally biased region" description="Polar residues" evidence="1">
    <location>
        <begin position="20"/>
        <end position="40"/>
    </location>
</feature>
<feature type="compositionally biased region" description="Low complexity" evidence="1">
    <location>
        <begin position="522"/>
        <end position="534"/>
    </location>
</feature>
<feature type="compositionally biased region" description="Basic and acidic residues" evidence="1">
    <location>
        <begin position="379"/>
        <end position="388"/>
    </location>
</feature>
<accession>A0AAW0G8B3</accession>
<feature type="compositionally biased region" description="Basic residues" evidence="1">
    <location>
        <begin position="53"/>
        <end position="62"/>
    </location>
</feature>
<evidence type="ECO:0000256" key="1">
    <source>
        <dbReference type="SAM" id="MobiDB-lite"/>
    </source>
</evidence>
<comment type="caution">
    <text evidence="2">The sequence shown here is derived from an EMBL/GenBank/DDBJ whole genome shotgun (WGS) entry which is preliminary data.</text>
</comment>
<feature type="compositionally biased region" description="Polar residues" evidence="1">
    <location>
        <begin position="546"/>
        <end position="559"/>
    </location>
</feature>
<feature type="region of interest" description="Disordered" evidence="1">
    <location>
        <begin position="575"/>
        <end position="627"/>
    </location>
</feature>
<organism evidence="2 3">
    <name type="scientific">Cerrena zonata</name>
    <dbReference type="NCBI Taxonomy" id="2478898"/>
    <lineage>
        <taxon>Eukaryota</taxon>
        <taxon>Fungi</taxon>
        <taxon>Dikarya</taxon>
        <taxon>Basidiomycota</taxon>
        <taxon>Agaricomycotina</taxon>
        <taxon>Agaricomycetes</taxon>
        <taxon>Polyporales</taxon>
        <taxon>Cerrenaceae</taxon>
        <taxon>Cerrena</taxon>
    </lineage>
</organism>
<feature type="compositionally biased region" description="Basic and acidic residues" evidence="1">
    <location>
        <begin position="295"/>
        <end position="306"/>
    </location>
</feature>
<feature type="region of interest" description="Disordered" evidence="1">
    <location>
        <begin position="147"/>
        <end position="229"/>
    </location>
</feature>
<sequence length="627" mass="68862">MAQSSRYPTKTYGSRRNRQSKTPAENSDTSRPTSPLQNLGTEGDLPIAEMSRRMRKRSRNLSRKNSIEDGDLWGQVSREQDDVSCIRRKELAPKKSFPLNRQDVNDLSYQTPHPSDSTIKLKAAEKVAQEPLSPVPIARRMLSRMSSRNMKENNQRNLASPFSSRPGSRSASPDKTAQDITKRPRLHVKSRTLSSSYIAKQDPISTSHRTSNNADKNHSDEQNPTVASTAHQITHIRATSIPTIASNPPGQMSPQTWLVPHKAVSRSPIMLSIPPDVMEHASFYFDAPFEVSTPARDKKGLPDARKTRQPSIYSDDSDFCASDTQESPIDNSRAALRALVPPASPRKAGKRRRTIMHVSSDSIFSDALDFSTYVTDDESPGHVRRTTERGPSVKPQSVVRSRSRANTSLGLGLDAAFSPAPLADGLVSGKRTIRATELDSSDDDDICNLISSLDLHDSLGGEGPTQLVSGSEDTLHPMESISSAQSSKGAARQRRKRGDTIRASDYPQPPVVLLPPRTVNNTNTDAPAARTRTTTARRTRSGTVTQASSNAVTQGSISDSGRAISNIRTVTVSQAGTSKIGRSRQETQKTKRRTQILSKPVPFESPPPPDDQDDELLLTDENWQDIR</sequence>
<protein>
    <submittedName>
        <fullName evidence="2">Uncharacterized protein</fullName>
    </submittedName>
</protein>
<feature type="compositionally biased region" description="Polar residues" evidence="1">
    <location>
        <begin position="191"/>
        <end position="214"/>
    </location>
</feature>